<accession>A0A7C2K1W7</accession>
<dbReference type="PANTHER" id="PTHR43155:SF2">
    <property type="entry name" value="CYCLIC DI-GMP PHOSPHODIESTERASE PA4108"/>
    <property type="match status" value="1"/>
</dbReference>
<gene>
    <name evidence="2" type="ORF">ENQ77_02560</name>
    <name evidence="3" type="ORF">ENU66_07565</name>
</gene>
<dbReference type="SMART" id="SM00471">
    <property type="entry name" value="HDc"/>
    <property type="match status" value="1"/>
</dbReference>
<feature type="domain" description="HD-GYP" evidence="1">
    <location>
        <begin position="191"/>
        <end position="390"/>
    </location>
</feature>
<dbReference type="PANTHER" id="PTHR43155">
    <property type="entry name" value="CYCLIC DI-GMP PHOSPHODIESTERASE PA4108-RELATED"/>
    <property type="match status" value="1"/>
</dbReference>
<dbReference type="InterPro" id="IPR037522">
    <property type="entry name" value="HD_GYP_dom"/>
</dbReference>
<dbReference type="SUPFAM" id="SSF109604">
    <property type="entry name" value="HD-domain/PDEase-like"/>
    <property type="match status" value="1"/>
</dbReference>
<evidence type="ECO:0000259" key="1">
    <source>
        <dbReference type="PROSITE" id="PS51832"/>
    </source>
</evidence>
<dbReference type="CDD" id="cd00077">
    <property type="entry name" value="HDc"/>
    <property type="match status" value="1"/>
</dbReference>
<proteinExistence type="predicted"/>
<evidence type="ECO:0000313" key="2">
    <source>
        <dbReference type="EMBL" id="HEN27547.1"/>
    </source>
</evidence>
<name>A0A7C2K1W7_UNCW3</name>
<dbReference type="Pfam" id="PF13487">
    <property type="entry name" value="HD_5"/>
    <property type="match status" value="1"/>
</dbReference>
<dbReference type="InterPro" id="IPR003607">
    <property type="entry name" value="HD/PDEase_dom"/>
</dbReference>
<dbReference type="EMBL" id="DSOL01000074">
    <property type="protein sequence ID" value="HEN27547.1"/>
    <property type="molecule type" value="Genomic_DNA"/>
</dbReference>
<dbReference type="Gene3D" id="1.10.3210.10">
    <property type="entry name" value="Hypothetical protein af1432"/>
    <property type="match status" value="1"/>
</dbReference>
<evidence type="ECO:0000313" key="3">
    <source>
        <dbReference type="EMBL" id="HGL18166.1"/>
    </source>
</evidence>
<comment type="caution">
    <text evidence="2">The sequence shown here is derived from an EMBL/GenBank/DDBJ whole genome shotgun (WGS) entry which is preliminary data.</text>
</comment>
<protein>
    <submittedName>
        <fullName evidence="2">HD-GYP domain-containing protein</fullName>
    </submittedName>
</protein>
<dbReference type="AlphaFoldDB" id="A0A7C2K1W7"/>
<reference evidence="2" key="1">
    <citation type="journal article" date="2020" name="mSystems">
        <title>Genome- and Community-Level Interaction Insights into Carbon Utilization and Element Cycling Functions of Hydrothermarchaeota in Hydrothermal Sediment.</title>
        <authorList>
            <person name="Zhou Z."/>
            <person name="Liu Y."/>
            <person name="Xu W."/>
            <person name="Pan J."/>
            <person name="Luo Z.H."/>
            <person name="Li M."/>
        </authorList>
    </citation>
    <scope>NUCLEOTIDE SEQUENCE [LARGE SCALE GENOMIC DNA]</scope>
    <source>
        <strain evidence="2">SpSt-34</strain>
        <strain evidence="3">SpSt-69</strain>
    </source>
</reference>
<organism evidence="2">
    <name type="scientific">candidate division WOR-3 bacterium</name>
    <dbReference type="NCBI Taxonomy" id="2052148"/>
    <lineage>
        <taxon>Bacteria</taxon>
        <taxon>Bacteria division WOR-3</taxon>
    </lineage>
</organism>
<dbReference type="PROSITE" id="PS51832">
    <property type="entry name" value="HD_GYP"/>
    <property type="match status" value="1"/>
</dbReference>
<dbReference type="EMBL" id="DTDJ01000047">
    <property type="protein sequence ID" value="HGL18166.1"/>
    <property type="molecule type" value="Genomic_DNA"/>
</dbReference>
<sequence>MATLDENYMNRIIAKFLSAYNNVKLYGIKHNVSEKSLGELFEILSESLKQADEFNFVLRGLHIYLMGERLKISSVNFPFIKQVVDLFQEKGIGGIKISQNCTIQELGIFFEQLSKEVSNYENLKENLASLGVASIKILPMLVQPTEIVDPKKRVKQVYFETINLVKNISIPGGVSKPSYTKFTVGVLYLIDTLKTSESLLLGLTVVKNYDDFLYNHSVNTAILSLSLGVRIGLKSKELLKLGQAALLHDIGMINIPRNILKKESLLTEEEWKIVKTHPINGFRITLDLMGLSEETAPILLSILEHQKGYDGSGYPEFVKNSISLYSRIIQIADFYDAVTTPRFYNPIPMSPSEAIAYLVKYSGKLFDPLLSKHFINLLGIYPLGSLVFLSTGEWALVVGQPQDPEKLHKPIVLVIKDAEGKDQIHKTLDLSQSEIEIVKVESPWKYGIDPAEYLI</sequence>